<proteinExistence type="predicted"/>
<organism evidence="1 2">
    <name type="scientific">Rhipicephalus microplus</name>
    <name type="common">Cattle tick</name>
    <name type="synonym">Boophilus microplus</name>
    <dbReference type="NCBI Taxonomy" id="6941"/>
    <lineage>
        <taxon>Eukaryota</taxon>
        <taxon>Metazoa</taxon>
        <taxon>Ecdysozoa</taxon>
        <taxon>Arthropoda</taxon>
        <taxon>Chelicerata</taxon>
        <taxon>Arachnida</taxon>
        <taxon>Acari</taxon>
        <taxon>Parasitiformes</taxon>
        <taxon>Ixodida</taxon>
        <taxon>Ixodoidea</taxon>
        <taxon>Ixodidae</taxon>
        <taxon>Rhipicephalinae</taxon>
        <taxon>Rhipicephalus</taxon>
        <taxon>Boophilus</taxon>
    </lineage>
</organism>
<dbReference type="Proteomes" id="UP000821866">
    <property type="component" value="Chromosome 4"/>
</dbReference>
<keyword evidence="2" id="KW-1185">Reference proteome</keyword>
<accession>A0A9J6E1G4</accession>
<sequence length="256" mass="27600">MRIDVLKEALTRPPNPSKPQRLQQLQREAELGNCRTSQLLRQIQQLASCTEKLRQSLGARALPSKIGRNQADRRECFVRNGCPQDRETSCLTHCGHPASNCHITLAEASSVPNLLDIRTDISHLASTVTALQSSGSLKNTAAWGRKERQLCWHHRKFCGTSRNTCATMRDIGKRTEPALKATVATSLEGSRPSVFFPIDCETDNHFLVDRCFGCVSTYVGGGGASGGVAVDGAGVAEADGEVAVGSVPCSITETPI</sequence>
<dbReference type="AlphaFoldDB" id="A0A9J6E1G4"/>
<protein>
    <submittedName>
        <fullName evidence="1">Uncharacterized protein</fullName>
    </submittedName>
</protein>
<reference evidence="1" key="1">
    <citation type="journal article" date="2020" name="Cell">
        <title>Large-Scale Comparative Analyses of Tick Genomes Elucidate Their Genetic Diversity and Vector Capacities.</title>
        <authorList>
            <consortium name="Tick Genome and Microbiome Consortium (TIGMIC)"/>
            <person name="Jia N."/>
            <person name="Wang J."/>
            <person name="Shi W."/>
            <person name="Du L."/>
            <person name="Sun Y."/>
            <person name="Zhan W."/>
            <person name="Jiang J.F."/>
            <person name="Wang Q."/>
            <person name="Zhang B."/>
            <person name="Ji P."/>
            <person name="Bell-Sakyi L."/>
            <person name="Cui X.M."/>
            <person name="Yuan T.T."/>
            <person name="Jiang B.G."/>
            <person name="Yang W.F."/>
            <person name="Lam T.T."/>
            <person name="Chang Q.C."/>
            <person name="Ding S.J."/>
            <person name="Wang X.J."/>
            <person name="Zhu J.G."/>
            <person name="Ruan X.D."/>
            <person name="Zhao L."/>
            <person name="Wei J.T."/>
            <person name="Ye R.Z."/>
            <person name="Que T.C."/>
            <person name="Du C.H."/>
            <person name="Zhou Y.H."/>
            <person name="Cheng J.X."/>
            <person name="Dai P.F."/>
            <person name="Guo W.B."/>
            <person name="Han X.H."/>
            <person name="Huang E.J."/>
            <person name="Li L.F."/>
            <person name="Wei W."/>
            <person name="Gao Y.C."/>
            <person name="Liu J.Z."/>
            <person name="Shao H.Z."/>
            <person name="Wang X."/>
            <person name="Wang C.C."/>
            <person name="Yang T.C."/>
            <person name="Huo Q.B."/>
            <person name="Li W."/>
            <person name="Chen H.Y."/>
            <person name="Chen S.E."/>
            <person name="Zhou L.G."/>
            <person name="Ni X.B."/>
            <person name="Tian J.H."/>
            <person name="Sheng Y."/>
            <person name="Liu T."/>
            <person name="Pan Y.S."/>
            <person name="Xia L.Y."/>
            <person name="Li J."/>
            <person name="Zhao F."/>
            <person name="Cao W.C."/>
        </authorList>
    </citation>
    <scope>NUCLEOTIDE SEQUENCE</scope>
    <source>
        <strain evidence="1">Rmic-2018</strain>
    </source>
</reference>
<comment type="caution">
    <text evidence="1">The sequence shown here is derived from an EMBL/GenBank/DDBJ whole genome shotgun (WGS) entry which is preliminary data.</text>
</comment>
<evidence type="ECO:0000313" key="2">
    <source>
        <dbReference type="Proteomes" id="UP000821866"/>
    </source>
</evidence>
<gene>
    <name evidence="1" type="ORF">HPB51_013368</name>
</gene>
<evidence type="ECO:0000313" key="1">
    <source>
        <dbReference type="EMBL" id="KAH8028140.1"/>
    </source>
</evidence>
<name>A0A9J6E1G4_RHIMP</name>
<reference evidence="1" key="2">
    <citation type="submission" date="2021-09" db="EMBL/GenBank/DDBJ databases">
        <authorList>
            <person name="Jia N."/>
            <person name="Wang J."/>
            <person name="Shi W."/>
            <person name="Du L."/>
            <person name="Sun Y."/>
            <person name="Zhan W."/>
            <person name="Jiang J."/>
            <person name="Wang Q."/>
            <person name="Zhang B."/>
            <person name="Ji P."/>
            <person name="Sakyi L.B."/>
            <person name="Cui X."/>
            <person name="Yuan T."/>
            <person name="Jiang B."/>
            <person name="Yang W."/>
            <person name="Lam T.T.-Y."/>
            <person name="Chang Q."/>
            <person name="Ding S."/>
            <person name="Wang X."/>
            <person name="Zhu J."/>
            <person name="Ruan X."/>
            <person name="Zhao L."/>
            <person name="Wei J."/>
            <person name="Que T."/>
            <person name="Du C."/>
            <person name="Cheng J."/>
            <person name="Dai P."/>
            <person name="Han X."/>
            <person name="Huang E."/>
            <person name="Gao Y."/>
            <person name="Liu J."/>
            <person name="Shao H."/>
            <person name="Ye R."/>
            <person name="Li L."/>
            <person name="Wei W."/>
            <person name="Wang X."/>
            <person name="Wang C."/>
            <person name="Huo Q."/>
            <person name="Li W."/>
            <person name="Guo W."/>
            <person name="Chen H."/>
            <person name="Chen S."/>
            <person name="Zhou L."/>
            <person name="Zhou L."/>
            <person name="Ni X."/>
            <person name="Tian J."/>
            <person name="Zhou Y."/>
            <person name="Sheng Y."/>
            <person name="Liu T."/>
            <person name="Pan Y."/>
            <person name="Xia L."/>
            <person name="Li J."/>
            <person name="Zhao F."/>
            <person name="Cao W."/>
        </authorList>
    </citation>
    <scope>NUCLEOTIDE SEQUENCE</scope>
    <source>
        <strain evidence="1">Rmic-2018</strain>
        <tissue evidence="1">Larvae</tissue>
    </source>
</reference>
<dbReference type="EMBL" id="JABSTU010000006">
    <property type="protein sequence ID" value="KAH8028140.1"/>
    <property type="molecule type" value="Genomic_DNA"/>
</dbReference>